<dbReference type="Proteomes" id="UP000295252">
    <property type="component" value="Chromosome III"/>
</dbReference>
<dbReference type="EMBL" id="HG739089">
    <property type="protein sequence ID" value="CDP00809.1"/>
    <property type="molecule type" value="Genomic_DNA"/>
</dbReference>
<evidence type="ECO:0000313" key="1">
    <source>
        <dbReference type="EMBL" id="CDP00809.1"/>
    </source>
</evidence>
<accession>A0A068TY09</accession>
<proteinExistence type="predicted"/>
<protein>
    <submittedName>
        <fullName evidence="1">Uncharacterized protein</fullName>
    </submittedName>
</protein>
<gene>
    <name evidence="1" type="ORF">GSCOC_T00032902001</name>
</gene>
<sequence length="85" mass="9773">MSITIPGFKTSQQRLVDFRLHEKIVYSLLQAYPRSLLHQVAKGSIFLVTQVIRFSIMFTFNGLFMNHKLNISDSCCFSLSCPPFL</sequence>
<dbReference type="AlphaFoldDB" id="A0A068TY09"/>
<name>A0A068TY09_COFCA</name>
<evidence type="ECO:0000313" key="2">
    <source>
        <dbReference type="Proteomes" id="UP000295252"/>
    </source>
</evidence>
<keyword evidence="2" id="KW-1185">Reference proteome</keyword>
<organism evidence="1 2">
    <name type="scientific">Coffea canephora</name>
    <name type="common">Robusta coffee</name>
    <dbReference type="NCBI Taxonomy" id="49390"/>
    <lineage>
        <taxon>Eukaryota</taxon>
        <taxon>Viridiplantae</taxon>
        <taxon>Streptophyta</taxon>
        <taxon>Embryophyta</taxon>
        <taxon>Tracheophyta</taxon>
        <taxon>Spermatophyta</taxon>
        <taxon>Magnoliopsida</taxon>
        <taxon>eudicotyledons</taxon>
        <taxon>Gunneridae</taxon>
        <taxon>Pentapetalae</taxon>
        <taxon>asterids</taxon>
        <taxon>lamiids</taxon>
        <taxon>Gentianales</taxon>
        <taxon>Rubiaceae</taxon>
        <taxon>Ixoroideae</taxon>
        <taxon>Gardenieae complex</taxon>
        <taxon>Bertiereae - Coffeeae clade</taxon>
        <taxon>Coffeeae</taxon>
        <taxon>Coffea</taxon>
    </lineage>
</organism>
<dbReference type="InParanoid" id="A0A068TY09"/>
<dbReference type="Gramene" id="CDP00809">
    <property type="protein sequence ID" value="CDP00809"/>
    <property type="gene ID" value="GSCOC_T00032902001"/>
</dbReference>
<reference evidence="2" key="1">
    <citation type="journal article" date="2014" name="Science">
        <title>The coffee genome provides insight into the convergent evolution of caffeine biosynthesis.</title>
        <authorList>
            <person name="Denoeud F."/>
            <person name="Carretero-Paulet L."/>
            <person name="Dereeper A."/>
            <person name="Droc G."/>
            <person name="Guyot R."/>
            <person name="Pietrella M."/>
            <person name="Zheng C."/>
            <person name="Alberti A."/>
            <person name="Anthony F."/>
            <person name="Aprea G."/>
            <person name="Aury J.M."/>
            <person name="Bento P."/>
            <person name="Bernard M."/>
            <person name="Bocs S."/>
            <person name="Campa C."/>
            <person name="Cenci A."/>
            <person name="Combes M.C."/>
            <person name="Crouzillat D."/>
            <person name="Da Silva C."/>
            <person name="Daddiego L."/>
            <person name="De Bellis F."/>
            <person name="Dussert S."/>
            <person name="Garsmeur O."/>
            <person name="Gayraud T."/>
            <person name="Guignon V."/>
            <person name="Jahn K."/>
            <person name="Jamilloux V."/>
            <person name="Joet T."/>
            <person name="Labadie K."/>
            <person name="Lan T."/>
            <person name="Leclercq J."/>
            <person name="Lepelley M."/>
            <person name="Leroy T."/>
            <person name="Li L.T."/>
            <person name="Librado P."/>
            <person name="Lopez L."/>
            <person name="Munoz A."/>
            <person name="Noel B."/>
            <person name="Pallavicini A."/>
            <person name="Perrotta G."/>
            <person name="Poncet V."/>
            <person name="Pot D."/>
            <person name="Priyono X."/>
            <person name="Rigoreau M."/>
            <person name="Rouard M."/>
            <person name="Rozas J."/>
            <person name="Tranchant-Dubreuil C."/>
            <person name="VanBuren R."/>
            <person name="Zhang Q."/>
            <person name="Andrade A.C."/>
            <person name="Argout X."/>
            <person name="Bertrand B."/>
            <person name="de Kochko A."/>
            <person name="Graziosi G."/>
            <person name="Henry R.J."/>
            <person name="Jayarama X."/>
            <person name="Ming R."/>
            <person name="Nagai C."/>
            <person name="Rounsley S."/>
            <person name="Sankoff D."/>
            <person name="Giuliano G."/>
            <person name="Albert V.A."/>
            <person name="Wincker P."/>
            <person name="Lashermes P."/>
        </authorList>
    </citation>
    <scope>NUCLEOTIDE SEQUENCE [LARGE SCALE GENOMIC DNA]</scope>
    <source>
        <strain evidence="2">cv. DH200-94</strain>
    </source>
</reference>